<evidence type="ECO:0000313" key="2">
    <source>
        <dbReference type="Proteomes" id="UP001224122"/>
    </source>
</evidence>
<sequence>MLISSNNDDCLDCSGNVSSTSRCNGCACDQLRSLQTNTEVVVFLASGVILEDVVFVTFDPNSWFIIL</sequence>
<name>A0ABT9XWF3_9BACI</name>
<protein>
    <submittedName>
        <fullName evidence="1">Uncharacterized protein</fullName>
    </submittedName>
</protein>
<dbReference type="RefSeq" id="WP_307409218.1">
    <property type="nucleotide sequence ID" value="NZ_JAUSTW010000004.1"/>
</dbReference>
<dbReference type="Proteomes" id="UP001224122">
    <property type="component" value="Unassembled WGS sequence"/>
</dbReference>
<organism evidence="1 2">
    <name type="scientific">Neobacillus ginsengisoli</name>
    <dbReference type="NCBI Taxonomy" id="904295"/>
    <lineage>
        <taxon>Bacteria</taxon>
        <taxon>Bacillati</taxon>
        <taxon>Bacillota</taxon>
        <taxon>Bacilli</taxon>
        <taxon>Bacillales</taxon>
        <taxon>Bacillaceae</taxon>
        <taxon>Neobacillus</taxon>
    </lineage>
</organism>
<keyword evidence="2" id="KW-1185">Reference proteome</keyword>
<accession>A0ABT9XWF3</accession>
<comment type="caution">
    <text evidence="1">The sequence shown here is derived from an EMBL/GenBank/DDBJ whole genome shotgun (WGS) entry which is preliminary data.</text>
</comment>
<proteinExistence type="predicted"/>
<gene>
    <name evidence="1" type="ORF">J2S10_003078</name>
</gene>
<dbReference type="EMBL" id="JAUSTW010000004">
    <property type="protein sequence ID" value="MDQ0199896.1"/>
    <property type="molecule type" value="Genomic_DNA"/>
</dbReference>
<reference evidence="1 2" key="1">
    <citation type="submission" date="2023-07" db="EMBL/GenBank/DDBJ databases">
        <title>Genomic Encyclopedia of Type Strains, Phase IV (KMG-IV): sequencing the most valuable type-strain genomes for metagenomic binning, comparative biology and taxonomic classification.</title>
        <authorList>
            <person name="Goeker M."/>
        </authorList>
    </citation>
    <scope>NUCLEOTIDE SEQUENCE [LARGE SCALE GENOMIC DNA]</scope>
    <source>
        <strain evidence="1 2">DSM 27594</strain>
    </source>
</reference>
<evidence type="ECO:0000313" key="1">
    <source>
        <dbReference type="EMBL" id="MDQ0199896.1"/>
    </source>
</evidence>